<keyword evidence="2" id="KW-0521">NADP</keyword>
<dbReference type="Gene3D" id="3.40.50.720">
    <property type="entry name" value="NAD(P)-binding Rossmann-like Domain"/>
    <property type="match status" value="1"/>
</dbReference>
<feature type="compositionally biased region" description="Low complexity" evidence="4">
    <location>
        <begin position="373"/>
        <end position="403"/>
    </location>
</feature>
<dbReference type="EMBL" id="PNEN01001781">
    <property type="protein sequence ID" value="PPJ50591.1"/>
    <property type="molecule type" value="Genomic_DNA"/>
</dbReference>
<dbReference type="InterPro" id="IPR020904">
    <property type="entry name" value="Sc_DH/Rdtase_CS"/>
</dbReference>
<feature type="region of interest" description="Disordered" evidence="4">
    <location>
        <begin position="1"/>
        <end position="227"/>
    </location>
</feature>
<dbReference type="Proteomes" id="UP000237631">
    <property type="component" value="Unassembled WGS sequence"/>
</dbReference>
<sequence length="752" mass="79908">MAGDSQSATTSPRKSSSQSSRLGRLKKSLPKLITRFSRPKIGERSKTDDAVIRKDHGKPEAGLSKIPNRMRSSASGYHGDRSALSASTGQSVSIDWASRLGSSANSDRNSESWTNVTTPEKTTAERFVPRPGIIPDTSSAEDERFSTGSSTDLMSSPYAPRVSDGTPAESVRIHSEEVPPGQGLERSTEGVGLTKTASAPASTQDGPLAYWRSTLSSKPDKGKGRARDYIQDVDGKVCKKYGDKKLTRPAAEIPVTQTTLPVINPGHDTWSEMPLQQKKKLSAKVNSNLSKFHWSAAEERKQPAVEEPIGPAGERAYKSLSFPDTLSRKEKESKMALPPVVTSINGISTTRIVPAGLPAAVPEVEDDDKLESDANSISSALSSDSGSQSGYSVASESSSSNLIPRQKPRDSTRMSRIVPGDMTHYSTGSIDLEALNSKHAKAADFEKFAKKKSSGSKKASAGITANDDGEDGMQKLEMWRTNSKAEGAKKFVICQSPDEMSGRLAAKTAIVTGGSMGIGEGIVRKFVEEGAKVLVLDINSELGIKVASSHPEGQIVFLQGSVTKEEDWKKALETVVEWTGKLDIVVNNAGVVHVAAPSPTVPKSEYDRIMDINISPLFQSATVIAPYFQQQKSGVFVNISSISAPRPRPNLVWYAGSKGAVSAVTKGLAAEFAKDGIRCNAILPVAADTGMLAPVQGGVDTEDGRALILRGIPMGRVATPADIGNAAAFLASDEASLITGIELPVDGGRSLM</sequence>
<comment type="caution">
    <text evidence="5">The sequence shown here is derived from an EMBL/GenBank/DDBJ whole genome shotgun (WGS) entry which is preliminary data.</text>
</comment>
<dbReference type="FunFam" id="3.40.50.720:FF:000084">
    <property type="entry name" value="Short-chain dehydrogenase reductase"/>
    <property type="match status" value="1"/>
</dbReference>
<feature type="compositionally biased region" description="Basic and acidic residues" evidence="4">
    <location>
        <begin position="40"/>
        <end position="59"/>
    </location>
</feature>
<name>A0A2S6BT02_9PEZI</name>
<dbReference type="OrthoDB" id="3643733at2759"/>
<feature type="compositionally biased region" description="Polar residues" evidence="4">
    <location>
        <begin position="100"/>
        <end position="121"/>
    </location>
</feature>
<dbReference type="PANTHER" id="PTHR43639">
    <property type="entry name" value="OXIDOREDUCTASE, SHORT-CHAIN DEHYDROGENASE/REDUCTASE FAMILY (AFU_ORTHOLOGUE AFUA_5G02870)"/>
    <property type="match status" value="1"/>
</dbReference>
<dbReference type="PRINTS" id="PR00081">
    <property type="entry name" value="GDHRDH"/>
</dbReference>
<evidence type="ECO:0000256" key="1">
    <source>
        <dbReference type="ARBA" id="ARBA00006484"/>
    </source>
</evidence>
<accession>A0A2S6BT02</accession>
<dbReference type="PRINTS" id="PR00080">
    <property type="entry name" value="SDRFAMILY"/>
</dbReference>
<dbReference type="GO" id="GO:0016491">
    <property type="term" value="F:oxidoreductase activity"/>
    <property type="evidence" value="ECO:0007669"/>
    <property type="project" value="UniProtKB-KW"/>
</dbReference>
<feature type="compositionally biased region" description="Polar residues" evidence="4">
    <location>
        <begin position="195"/>
        <end position="205"/>
    </location>
</feature>
<dbReference type="STRING" id="357750.A0A2S6BT02"/>
<evidence type="ECO:0000313" key="5">
    <source>
        <dbReference type="EMBL" id="PPJ50591.1"/>
    </source>
</evidence>
<evidence type="ECO:0000256" key="2">
    <source>
        <dbReference type="ARBA" id="ARBA00022857"/>
    </source>
</evidence>
<keyword evidence="6" id="KW-1185">Reference proteome</keyword>
<feature type="region of interest" description="Disordered" evidence="4">
    <location>
        <begin position="299"/>
        <end position="322"/>
    </location>
</feature>
<dbReference type="SUPFAM" id="SSF51735">
    <property type="entry name" value="NAD(P)-binding Rossmann-fold domains"/>
    <property type="match status" value="1"/>
</dbReference>
<dbReference type="PANTHER" id="PTHR43639:SF1">
    <property type="entry name" value="SHORT-CHAIN DEHYDROGENASE_REDUCTASE FAMILY PROTEIN"/>
    <property type="match status" value="1"/>
</dbReference>
<dbReference type="NCBIfam" id="NF005559">
    <property type="entry name" value="PRK07231.1"/>
    <property type="match status" value="1"/>
</dbReference>
<reference evidence="6" key="1">
    <citation type="journal article" date="2017" name="bioRxiv">
        <title>Conservation of a gene cluster reveals novel cercosporin biosynthetic mechanisms and extends production to the genus Colletotrichum.</title>
        <authorList>
            <person name="de Jonge R."/>
            <person name="Ebert M.K."/>
            <person name="Huitt-Roehl C.R."/>
            <person name="Pal P."/>
            <person name="Suttle J.C."/>
            <person name="Spanner R.E."/>
            <person name="Neubauer J.D."/>
            <person name="Jurick W.M.II."/>
            <person name="Stott K.A."/>
            <person name="Secor G.A."/>
            <person name="Thomma B.P.H.J."/>
            <person name="Van de Peer Y."/>
            <person name="Townsend C.A."/>
            <person name="Bolton M.D."/>
        </authorList>
    </citation>
    <scope>NUCLEOTIDE SEQUENCE [LARGE SCALE GENOMIC DNA]</scope>
    <source>
        <strain evidence="6">CBS538.71</strain>
    </source>
</reference>
<evidence type="ECO:0000313" key="6">
    <source>
        <dbReference type="Proteomes" id="UP000237631"/>
    </source>
</evidence>
<keyword evidence="3" id="KW-0560">Oxidoreductase</keyword>
<feature type="compositionally biased region" description="Polar residues" evidence="4">
    <location>
        <begin position="84"/>
        <end position="93"/>
    </location>
</feature>
<dbReference type="InterPro" id="IPR036291">
    <property type="entry name" value="NAD(P)-bd_dom_sf"/>
</dbReference>
<evidence type="ECO:0000256" key="4">
    <source>
        <dbReference type="SAM" id="MobiDB-lite"/>
    </source>
</evidence>
<gene>
    <name evidence="5" type="ORF">CBER1_06289</name>
</gene>
<dbReference type="PROSITE" id="PS00061">
    <property type="entry name" value="ADH_SHORT"/>
    <property type="match status" value="1"/>
</dbReference>
<dbReference type="InterPro" id="IPR002347">
    <property type="entry name" value="SDR_fam"/>
</dbReference>
<proteinExistence type="inferred from homology"/>
<feature type="compositionally biased region" description="Basic and acidic residues" evidence="4">
    <location>
        <begin position="218"/>
        <end position="227"/>
    </location>
</feature>
<protein>
    <submittedName>
        <fullName evidence="5">Uncharacterized protein</fullName>
    </submittedName>
</protein>
<dbReference type="AlphaFoldDB" id="A0A2S6BT02"/>
<organism evidence="5 6">
    <name type="scientific">Cercospora berteroae</name>
    <dbReference type="NCBI Taxonomy" id="357750"/>
    <lineage>
        <taxon>Eukaryota</taxon>
        <taxon>Fungi</taxon>
        <taxon>Dikarya</taxon>
        <taxon>Ascomycota</taxon>
        <taxon>Pezizomycotina</taxon>
        <taxon>Dothideomycetes</taxon>
        <taxon>Dothideomycetidae</taxon>
        <taxon>Mycosphaerellales</taxon>
        <taxon>Mycosphaerellaceae</taxon>
        <taxon>Cercospora</taxon>
    </lineage>
</organism>
<feature type="compositionally biased region" description="Low complexity" evidence="4">
    <location>
        <begin position="1"/>
        <end position="22"/>
    </location>
</feature>
<comment type="similarity">
    <text evidence="1">Belongs to the short-chain dehydrogenases/reductases (SDR) family.</text>
</comment>
<feature type="region of interest" description="Disordered" evidence="4">
    <location>
        <begin position="364"/>
        <end position="419"/>
    </location>
</feature>
<dbReference type="Pfam" id="PF13561">
    <property type="entry name" value="adh_short_C2"/>
    <property type="match status" value="1"/>
</dbReference>
<evidence type="ECO:0000256" key="3">
    <source>
        <dbReference type="ARBA" id="ARBA00023002"/>
    </source>
</evidence>